<feature type="transmembrane region" description="Helical" evidence="7">
    <location>
        <begin position="241"/>
        <end position="259"/>
    </location>
</feature>
<sequence>MPKTRLTAVSGVIAGFTVIFLVVGIGFLLGRAGTLGTTATEVLSRLVFFVCTPALLFHSLVTANLRDVFSPTLVIAGGTALTIGLAYTVIARLWLHRSVPELVIGALSSSYVNSVNLGVPIAMYVLDDRSFIAPLLLFQILVYSPIALVALDLSTSDLSSGGGRRVWRDAIVTPLTNPILIGGAAGLLVSGLGWSLPSAILDPFRMLGDASVPLALLVFGLSLAAGRGSRDANAPDRHRDLALAAAMKMAAMPALAYAVARWGFGFSGHQLFAQVVIAALPTAQNVLVYAVRYRRGRELARDSALVTTLASIPVIAVVAIVLG</sequence>
<dbReference type="Pfam" id="PF03547">
    <property type="entry name" value="Mem_trans"/>
    <property type="match status" value="2"/>
</dbReference>
<feature type="transmembrane region" description="Helical" evidence="7">
    <location>
        <begin position="271"/>
        <end position="291"/>
    </location>
</feature>
<evidence type="ECO:0000256" key="1">
    <source>
        <dbReference type="ARBA" id="ARBA00004141"/>
    </source>
</evidence>
<evidence type="ECO:0000256" key="3">
    <source>
        <dbReference type="ARBA" id="ARBA00022475"/>
    </source>
</evidence>
<name>G7H3L0_9ACTN</name>
<feature type="transmembrane region" description="Helical" evidence="7">
    <location>
        <begin position="171"/>
        <end position="190"/>
    </location>
</feature>
<dbReference type="PANTHER" id="PTHR36838:SF1">
    <property type="entry name" value="SLR1864 PROTEIN"/>
    <property type="match status" value="1"/>
</dbReference>
<comment type="subcellular location">
    <subcellularLocation>
        <location evidence="1">Membrane</location>
        <topology evidence="1">Multi-pass membrane protein</topology>
    </subcellularLocation>
</comment>
<feature type="transmembrane region" description="Helical" evidence="7">
    <location>
        <begin position="210"/>
        <end position="229"/>
    </location>
</feature>
<keyword evidence="2" id="KW-0813">Transport</keyword>
<dbReference type="GO" id="GO:0016020">
    <property type="term" value="C:membrane"/>
    <property type="evidence" value="ECO:0007669"/>
    <property type="project" value="UniProtKB-SubCell"/>
</dbReference>
<dbReference type="InterPro" id="IPR004776">
    <property type="entry name" value="Mem_transp_PIN-like"/>
</dbReference>
<keyword evidence="6 7" id="KW-0472">Membrane</keyword>
<gene>
    <name evidence="8" type="ORF">GOARA_056_01830</name>
</gene>
<dbReference type="AlphaFoldDB" id="G7H3L0"/>
<evidence type="ECO:0000313" key="8">
    <source>
        <dbReference type="EMBL" id="GAB10435.1"/>
    </source>
</evidence>
<dbReference type="Proteomes" id="UP000035088">
    <property type="component" value="Unassembled WGS sequence"/>
</dbReference>
<dbReference type="EMBL" id="BAEE01000056">
    <property type="protein sequence ID" value="GAB10435.1"/>
    <property type="molecule type" value="Genomic_DNA"/>
</dbReference>
<accession>G7H3L0</accession>
<feature type="transmembrane region" description="Helical" evidence="7">
    <location>
        <begin position="73"/>
        <end position="95"/>
    </location>
</feature>
<evidence type="ECO:0000256" key="6">
    <source>
        <dbReference type="ARBA" id="ARBA00023136"/>
    </source>
</evidence>
<keyword evidence="3" id="KW-1003">Cell membrane</keyword>
<organism evidence="8 9">
    <name type="scientific">Gordonia araii NBRC 100433</name>
    <dbReference type="NCBI Taxonomy" id="1073574"/>
    <lineage>
        <taxon>Bacteria</taxon>
        <taxon>Bacillati</taxon>
        <taxon>Actinomycetota</taxon>
        <taxon>Actinomycetes</taxon>
        <taxon>Mycobacteriales</taxon>
        <taxon>Gordoniaceae</taxon>
        <taxon>Gordonia</taxon>
    </lineage>
</organism>
<evidence type="ECO:0000256" key="7">
    <source>
        <dbReference type="SAM" id="Phobius"/>
    </source>
</evidence>
<dbReference type="PANTHER" id="PTHR36838">
    <property type="entry name" value="AUXIN EFFLUX CARRIER FAMILY PROTEIN"/>
    <property type="match status" value="1"/>
</dbReference>
<keyword evidence="4 7" id="KW-0812">Transmembrane</keyword>
<feature type="transmembrane region" description="Helical" evidence="7">
    <location>
        <begin position="42"/>
        <end position="61"/>
    </location>
</feature>
<evidence type="ECO:0000313" key="9">
    <source>
        <dbReference type="Proteomes" id="UP000035088"/>
    </source>
</evidence>
<dbReference type="GO" id="GO:0055085">
    <property type="term" value="P:transmembrane transport"/>
    <property type="evidence" value="ECO:0007669"/>
    <property type="project" value="InterPro"/>
</dbReference>
<feature type="transmembrane region" description="Helical" evidence="7">
    <location>
        <begin position="131"/>
        <end position="151"/>
    </location>
</feature>
<proteinExistence type="predicted"/>
<feature type="transmembrane region" description="Helical" evidence="7">
    <location>
        <begin position="303"/>
        <end position="322"/>
    </location>
</feature>
<evidence type="ECO:0000256" key="5">
    <source>
        <dbReference type="ARBA" id="ARBA00022989"/>
    </source>
</evidence>
<evidence type="ECO:0000256" key="4">
    <source>
        <dbReference type="ARBA" id="ARBA00022692"/>
    </source>
</evidence>
<protein>
    <submittedName>
        <fullName evidence="8">Putative AEC family transporter</fullName>
    </submittedName>
</protein>
<dbReference type="STRING" id="1073574.GOARA_056_01830"/>
<comment type="caution">
    <text evidence="8">The sequence shown here is derived from an EMBL/GenBank/DDBJ whole genome shotgun (WGS) entry which is preliminary data.</text>
</comment>
<feature type="transmembrane region" description="Helical" evidence="7">
    <location>
        <begin position="6"/>
        <end position="30"/>
    </location>
</feature>
<reference evidence="8 9" key="1">
    <citation type="submission" date="2011-11" db="EMBL/GenBank/DDBJ databases">
        <title>Whole genome shotgun sequence of Gordonia araii NBRC 100433.</title>
        <authorList>
            <person name="Yoshida Y."/>
            <person name="Hosoyama A."/>
            <person name="Tsuchikane K."/>
            <person name="Katsumata H."/>
            <person name="Yamazaki S."/>
            <person name="Fujita N."/>
        </authorList>
    </citation>
    <scope>NUCLEOTIDE SEQUENCE [LARGE SCALE GENOMIC DNA]</scope>
    <source>
        <strain evidence="8 9">NBRC 100433</strain>
    </source>
</reference>
<keyword evidence="9" id="KW-1185">Reference proteome</keyword>
<evidence type="ECO:0000256" key="2">
    <source>
        <dbReference type="ARBA" id="ARBA00022448"/>
    </source>
</evidence>
<keyword evidence="5 7" id="KW-1133">Transmembrane helix</keyword>